<accession>A0A840MXS8</accession>
<dbReference type="InterPro" id="IPR039567">
    <property type="entry name" value="Gly-zipper"/>
</dbReference>
<protein>
    <recommendedName>
        <fullName evidence="3">Glycine zipper domain-containing protein</fullName>
    </recommendedName>
</protein>
<organism evidence="4 5">
    <name type="scientific">Chitinivorax tropicus</name>
    <dbReference type="NCBI Taxonomy" id="714531"/>
    <lineage>
        <taxon>Bacteria</taxon>
        <taxon>Pseudomonadati</taxon>
        <taxon>Pseudomonadota</taxon>
        <taxon>Betaproteobacteria</taxon>
        <taxon>Chitinivorax</taxon>
    </lineage>
</organism>
<sequence length="155" mass="17199">MMQFIKFSLIGLGMVMALGTPSAHADQFDGRAVLGATLGGAIGAAIGDRVDGRQGAIVGAAIGGATGAAIGSQETRRREVIREREVIYVDRPVHHYYPQPRERVVVVQEPTRNVWLVDDRGRPYDDRVYYSQPGCRHGHGHGRGHWKHHRHDWDD</sequence>
<gene>
    <name evidence="4" type="ORF">HNQ59_003269</name>
</gene>
<evidence type="ECO:0000313" key="4">
    <source>
        <dbReference type="EMBL" id="MBB5019961.1"/>
    </source>
</evidence>
<evidence type="ECO:0000256" key="2">
    <source>
        <dbReference type="SAM" id="SignalP"/>
    </source>
</evidence>
<feature type="signal peptide" evidence="2">
    <location>
        <begin position="1"/>
        <end position="25"/>
    </location>
</feature>
<feature type="chain" id="PRO_5032886581" description="Glycine zipper domain-containing protein" evidence="2">
    <location>
        <begin position="26"/>
        <end position="155"/>
    </location>
</feature>
<dbReference type="EMBL" id="JACHHY010000022">
    <property type="protein sequence ID" value="MBB5019961.1"/>
    <property type="molecule type" value="Genomic_DNA"/>
</dbReference>
<dbReference type="RefSeq" id="WP_246491038.1">
    <property type="nucleotide sequence ID" value="NZ_JACHHY010000022.1"/>
</dbReference>
<comment type="caution">
    <text evidence="4">The sequence shown here is derived from an EMBL/GenBank/DDBJ whole genome shotgun (WGS) entry which is preliminary data.</text>
</comment>
<evidence type="ECO:0000313" key="5">
    <source>
        <dbReference type="Proteomes" id="UP000575898"/>
    </source>
</evidence>
<name>A0A840MXS8_9PROT</name>
<evidence type="ECO:0000256" key="1">
    <source>
        <dbReference type="SAM" id="MobiDB-lite"/>
    </source>
</evidence>
<feature type="compositionally biased region" description="Basic residues" evidence="1">
    <location>
        <begin position="136"/>
        <end position="155"/>
    </location>
</feature>
<dbReference type="Proteomes" id="UP000575898">
    <property type="component" value="Unassembled WGS sequence"/>
</dbReference>
<keyword evidence="2" id="KW-0732">Signal</keyword>
<dbReference type="AlphaFoldDB" id="A0A840MXS8"/>
<keyword evidence="5" id="KW-1185">Reference proteome</keyword>
<dbReference type="Pfam" id="PF13488">
    <property type="entry name" value="Gly-zipper_Omp"/>
    <property type="match status" value="1"/>
</dbReference>
<evidence type="ECO:0000259" key="3">
    <source>
        <dbReference type="Pfam" id="PF13488"/>
    </source>
</evidence>
<feature type="domain" description="Glycine zipper" evidence="3">
    <location>
        <begin position="35"/>
        <end position="76"/>
    </location>
</feature>
<reference evidence="4 5" key="1">
    <citation type="submission" date="2020-08" db="EMBL/GenBank/DDBJ databases">
        <title>Genomic Encyclopedia of Type Strains, Phase IV (KMG-IV): sequencing the most valuable type-strain genomes for metagenomic binning, comparative biology and taxonomic classification.</title>
        <authorList>
            <person name="Goeker M."/>
        </authorList>
    </citation>
    <scope>NUCLEOTIDE SEQUENCE [LARGE SCALE GENOMIC DNA]</scope>
    <source>
        <strain evidence="4 5">DSM 27165</strain>
    </source>
</reference>
<feature type="region of interest" description="Disordered" evidence="1">
    <location>
        <begin position="135"/>
        <end position="155"/>
    </location>
</feature>
<proteinExistence type="predicted"/>